<dbReference type="EMBL" id="VLTN01000036">
    <property type="protein sequence ID" value="KAA0150194.1"/>
    <property type="molecule type" value="Genomic_DNA"/>
</dbReference>
<comment type="caution">
    <text evidence="1">The sequence shown here is derived from an EMBL/GenBank/DDBJ whole genome shotgun (WGS) entry which is preliminary data.</text>
</comment>
<dbReference type="AlphaFoldDB" id="A0A5A8CCB4"/>
<dbReference type="Proteomes" id="UP000323011">
    <property type="component" value="Unassembled WGS sequence"/>
</dbReference>
<proteinExistence type="predicted"/>
<name>A0A5A8CCB4_CAFRO</name>
<reference evidence="1 2" key="1">
    <citation type="submission" date="2019-07" db="EMBL/GenBank/DDBJ databases">
        <title>Genomes of Cafeteria roenbergensis.</title>
        <authorList>
            <person name="Fischer M.G."/>
            <person name="Hackl T."/>
            <person name="Roman M."/>
        </authorList>
    </citation>
    <scope>NUCLEOTIDE SEQUENCE [LARGE SCALE GENOMIC DNA]</scope>
    <source>
        <strain evidence="1 2">BVI</strain>
    </source>
</reference>
<organism evidence="1 2">
    <name type="scientific">Cafeteria roenbergensis</name>
    <name type="common">Marine flagellate</name>
    <dbReference type="NCBI Taxonomy" id="33653"/>
    <lineage>
        <taxon>Eukaryota</taxon>
        <taxon>Sar</taxon>
        <taxon>Stramenopiles</taxon>
        <taxon>Bigyra</taxon>
        <taxon>Opalozoa</taxon>
        <taxon>Bicosoecida</taxon>
        <taxon>Cafeteriaceae</taxon>
        <taxon>Cafeteria</taxon>
    </lineage>
</organism>
<evidence type="ECO:0000313" key="2">
    <source>
        <dbReference type="Proteomes" id="UP000323011"/>
    </source>
</evidence>
<keyword evidence="2" id="KW-1185">Reference proteome</keyword>
<accession>A0A5A8CCB4</accession>
<sequence>MSTPVCPACHGGICKRHPLQDHGRTILGKGPKGMSRKQVVAGIYESTVAKRLERLRASAASKMDAVADSAVSVEERHNPSAIITPSNVHARPNLVRLTQGRRCCAHRSPPFG</sequence>
<protein>
    <submittedName>
        <fullName evidence="1">Uncharacterized protein</fullName>
    </submittedName>
</protein>
<gene>
    <name evidence="1" type="ORF">FNF29_05434</name>
</gene>
<evidence type="ECO:0000313" key="1">
    <source>
        <dbReference type="EMBL" id="KAA0150194.1"/>
    </source>
</evidence>